<dbReference type="InterPro" id="IPR014746">
    <property type="entry name" value="Gln_synth/guanido_kin_cat_dom"/>
</dbReference>
<reference evidence="6" key="1">
    <citation type="journal article" date="2020" name="Stud. Mycol.">
        <title>101 Dothideomycetes genomes: a test case for predicting lifestyles and emergence of pathogens.</title>
        <authorList>
            <person name="Haridas S."/>
            <person name="Albert R."/>
            <person name="Binder M."/>
            <person name="Bloem J."/>
            <person name="Labutti K."/>
            <person name="Salamov A."/>
            <person name="Andreopoulos B."/>
            <person name="Baker S."/>
            <person name="Barry K."/>
            <person name="Bills G."/>
            <person name="Bluhm B."/>
            <person name="Cannon C."/>
            <person name="Castanera R."/>
            <person name="Culley D."/>
            <person name="Daum C."/>
            <person name="Ezra D."/>
            <person name="Gonzalez J."/>
            <person name="Henrissat B."/>
            <person name="Kuo A."/>
            <person name="Liang C."/>
            <person name="Lipzen A."/>
            <person name="Lutzoni F."/>
            <person name="Magnuson J."/>
            <person name="Mondo S."/>
            <person name="Nolan M."/>
            <person name="Ohm R."/>
            <person name="Pangilinan J."/>
            <person name="Park H.-J."/>
            <person name="Ramirez L."/>
            <person name="Alfaro M."/>
            <person name="Sun H."/>
            <person name="Tritt A."/>
            <person name="Yoshinaga Y."/>
            <person name="Zwiers L.-H."/>
            <person name="Turgeon B."/>
            <person name="Goodwin S."/>
            <person name="Spatafora J."/>
            <person name="Crous P."/>
            <person name="Grigoriev I."/>
        </authorList>
    </citation>
    <scope>NUCLEOTIDE SEQUENCE</scope>
    <source>
        <strain evidence="6">CBS 116435</strain>
    </source>
</reference>
<dbReference type="Gene3D" id="3.30.590.10">
    <property type="entry name" value="Glutamine synthetase/guanido kinase, catalytic domain"/>
    <property type="match status" value="1"/>
</dbReference>
<keyword evidence="2" id="KW-0436">Ligase</keyword>
<dbReference type="GO" id="GO:0004356">
    <property type="term" value="F:glutamine synthetase activity"/>
    <property type="evidence" value="ECO:0007669"/>
    <property type="project" value="InterPro"/>
</dbReference>
<dbReference type="SMART" id="SM01230">
    <property type="entry name" value="Gln-synt_C"/>
    <property type="match status" value="1"/>
</dbReference>
<dbReference type="Pfam" id="PF00120">
    <property type="entry name" value="Gln-synt_C"/>
    <property type="match status" value="1"/>
</dbReference>
<dbReference type="PANTHER" id="PTHR43785:SF2">
    <property type="entry name" value="TYPE-1 GLUTAMINE SYNTHETASE 1"/>
    <property type="match status" value="1"/>
</dbReference>
<feature type="domain" description="GS catalytic" evidence="5">
    <location>
        <begin position="117"/>
        <end position="435"/>
    </location>
</feature>
<dbReference type="Gene3D" id="3.10.20.70">
    <property type="entry name" value="Glutamine synthetase, N-terminal domain"/>
    <property type="match status" value="1"/>
</dbReference>
<name>A0A9P4URI8_9PEZI</name>
<accession>A0A9P4URI8</accession>
<evidence type="ECO:0000313" key="6">
    <source>
        <dbReference type="EMBL" id="KAF2722641.1"/>
    </source>
</evidence>
<proteinExistence type="inferred from homology"/>
<comment type="similarity">
    <text evidence="3 4">Belongs to the glutamine synthetase family.</text>
</comment>
<keyword evidence="7" id="KW-1185">Reference proteome</keyword>
<dbReference type="InterPro" id="IPR036651">
    <property type="entry name" value="Gln_synt_N_sf"/>
</dbReference>
<evidence type="ECO:0000256" key="3">
    <source>
        <dbReference type="PROSITE-ProRule" id="PRU01331"/>
    </source>
</evidence>
<dbReference type="GO" id="GO:0006542">
    <property type="term" value="P:glutamine biosynthetic process"/>
    <property type="evidence" value="ECO:0007669"/>
    <property type="project" value="InterPro"/>
</dbReference>
<gene>
    <name evidence="6" type="ORF">K431DRAFT_283781</name>
</gene>
<evidence type="ECO:0000256" key="4">
    <source>
        <dbReference type="RuleBase" id="RU000384"/>
    </source>
</evidence>
<organism evidence="6 7">
    <name type="scientific">Polychaeton citri CBS 116435</name>
    <dbReference type="NCBI Taxonomy" id="1314669"/>
    <lineage>
        <taxon>Eukaryota</taxon>
        <taxon>Fungi</taxon>
        <taxon>Dikarya</taxon>
        <taxon>Ascomycota</taxon>
        <taxon>Pezizomycotina</taxon>
        <taxon>Dothideomycetes</taxon>
        <taxon>Dothideomycetidae</taxon>
        <taxon>Capnodiales</taxon>
        <taxon>Capnodiaceae</taxon>
        <taxon>Polychaeton</taxon>
    </lineage>
</organism>
<dbReference type="PROSITE" id="PS51987">
    <property type="entry name" value="GS_CATALYTIC"/>
    <property type="match status" value="1"/>
</dbReference>
<evidence type="ECO:0000256" key="2">
    <source>
        <dbReference type="ARBA" id="ARBA00022598"/>
    </source>
</evidence>
<dbReference type="OrthoDB" id="3364440at2759"/>
<dbReference type="Proteomes" id="UP000799441">
    <property type="component" value="Unassembled WGS sequence"/>
</dbReference>
<dbReference type="PANTHER" id="PTHR43785">
    <property type="entry name" value="GAMMA-GLUTAMYLPUTRESCINE SYNTHETASE"/>
    <property type="match status" value="1"/>
</dbReference>
<dbReference type="InterPro" id="IPR008146">
    <property type="entry name" value="Gln_synth_cat_dom"/>
</dbReference>
<evidence type="ECO:0000313" key="7">
    <source>
        <dbReference type="Proteomes" id="UP000799441"/>
    </source>
</evidence>
<dbReference type="EMBL" id="MU003781">
    <property type="protein sequence ID" value="KAF2722641.1"/>
    <property type="molecule type" value="Genomic_DNA"/>
</dbReference>
<dbReference type="AlphaFoldDB" id="A0A9P4URI8"/>
<evidence type="ECO:0000259" key="5">
    <source>
        <dbReference type="PROSITE" id="PS51987"/>
    </source>
</evidence>
<dbReference type="SUPFAM" id="SSF55931">
    <property type="entry name" value="Glutamine synthetase/guanido kinase"/>
    <property type="match status" value="1"/>
</dbReference>
<sequence length="435" mass="49410">MVSNQETLEAFLEETGSFKFIRVQWVDYSGVLRVRFVPVERCLRIADGSESACLAQSSMLVPISTAPRIFSISDYHETWFLRPDWSSLRKCGFKPDHAAVMSFVDQKDAEKRFDKCPRMLLKQAVERLGKHWGSTVLVGFEIEFVLLDESNDVIKPLDRLNGYSRTAGLRAETLEAVEEIANSLERSCIGIHQFHAEVGDQLEIALAPEPALAAVDSLVLAQETIRTIFVRRNIRATMTPKPLMTGPLNGLHLHLSLDRLEDALADNFLAGVLEHMSSLCAFGMANFDSYDRSVADCTGEWIGFGTDNRDLPVRRVGDHHWEIRMMDSTANPYLFTAAVLLAGLDGLEGKRELTWKDCQVFPSLLDEHQRAEYGLNRRMPATFQQALDCLRSDSAIKSQIGEEMLTWYVSVKDKEVEEFVKMTDEERRLRFLEYF</sequence>
<comment type="caution">
    <text evidence="6">The sequence shown here is derived from an EMBL/GenBank/DDBJ whole genome shotgun (WGS) entry which is preliminary data.</text>
</comment>
<evidence type="ECO:0000256" key="1">
    <source>
        <dbReference type="ARBA" id="ARBA00021364"/>
    </source>
</evidence>
<protein>
    <recommendedName>
        <fullName evidence="1">Glutamine synthetase</fullName>
    </recommendedName>
</protein>